<comment type="caution">
    <text evidence="2">The sequence shown here is derived from an EMBL/GenBank/DDBJ whole genome shotgun (WGS) entry which is preliminary data.</text>
</comment>
<organism evidence="2 3">
    <name type="scientific">Streptomyces brevispora</name>
    <dbReference type="NCBI Taxonomy" id="887462"/>
    <lineage>
        <taxon>Bacteria</taxon>
        <taxon>Bacillati</taxon>
        <taxon>Actinomycetota</taxon>
        <taxon>Actinomycetes</taxon>
        <taxon>Kitasatosporales</taxon>
        <taxon>Streptomycetaceae</taxon>
        <taxon>Streptomyces</taxon>
    </lineage>
</organism>
<dbReference type="EMBL" id="VIWW01000001">
    <property type="protein sequence ID" value="TWG06705.1"/>
    <property type="molecule type" value="Genomic_DNA"/>
</dbReference>
<dbReference type="AlphaFoldDB" id="A0A561V516"/>
<gene>
    <name evidence="2" type="ORF">FHX80_115200</name>
</gene>
<dbReference type="RefSeq" id="WP_145766423.1">
    <property type="nucleotide sequence ID" value="NZ_JBHJUX010000111.1"/>
</dbReference>
<proteinExistence type="predicted"/>
<name>A0A561V516_9ACTN</name>
<dbReference type="OrthoDB" id="3431611at2"/>
<reference evidence="2 3" key="1">
    <citation type="submission" date="2019-06" db="EMBL/GenBank/DDBJ databases">
        <title>Sequencing the genomes of 1000 actinobacteria strains.</title>
        <authorList>
            <person name="Klenk H.-P."/>
        </authorList>
    </citation>
    <scope>NUCLEOTIDE SEQUENCE [LARGE SCALE GENOMIC DNA]</scope>
    <source>
        <strain evidence="2 3">DSM 42059</strain>
    </source>
</reference>
<feature type="domain" description="SnoaL-like" evidence="1">
    <location>
        <begin position="27"/>
        <end position="123"/>
    </location>
</feature>
<dbReference type="Gene3D" id="3.10.450.50">
    <property type="match status" value="1"/>
</dbReference>
<evidence type="ECO:0000313" key="3">
    <source>
        <dbReference type="Proteomes" id="UP000318186"/>
    </source>
</evidence>
<evidence type="ECO:0000313" key="2">
    <source>
        <dbReference type="EMBL" id="TWG06705.1"/>
    </source>
</evidence>
<dbReference type="InterPro" id="IPR032710">
    <property type="entry name" value="NTF2-like_dom_sf"/>
</dbReference>
<dbReference type="Proteomes" id="UP000318186">
    <property type="component" value="Unassembled WGS sequence"/>
</dbReference>
<protein>
    <submittedName>
        <fullName evidence="2">SnoaL-like protein</fullName>
    </submittedName>
</protein>
<accession>A0A561V516</accession>
<sequence length="133" mass="14831">MNSNYDAGAGLLGPPDDLVTAAGVDHVRLVYDYLNAGDLDAYASLLHDEVEFELPGRPLARGRTEVLHAHRADVERTTRHEIDRVVAHDHWVVAAGRRIVPGVDESCLRFVDFFGIADDSMVRTCTRYYHTTP</sequence>
<dbReference type="Pfam" id="PF12680">
    <property type="entry name" value="SnoaL_2"/>
    <property type="match status" value="1"/>
</dbReference>
<dbReference type="SUPFAM" id="SSF54427">
    <property type="entry name" value="NTF2-like"/>
    <property type="match status" value="1"/>
</dbReference>
<dbReference type="InterPro" id="IPR037401">
    <property type="entry name" value="SnoaL-like"/>
</dbReference>
<evidence type="ECO:0000259" key="1">
    <source>
        <dbReference type="Pfam" id="PF12680"/>
    </source>
</evidence>